<evidence type="ECO:0000256" key="6">
    <source>
        <dbReference type="PROSITE-ProRule" id="PRU00146"/>
    </source>
</evidence>
<keyword evidence="2 6" id="KW-0863">Zinc-finger</keyword>
<dbReference type="InterPro" id="IPR011011">
    <property type="entry name" value="Znf_FYVE_PHD"/>
</dbReference>
<dbReference type="GO" id="GO:0008270">
    <property type="term" value="F:zinc ion binding"/>
    <property type="evidence" value="ECO:0007669"/>
    <property type="project" value="UniProtKB-KW"/>
</dbReference>
<protein>
    <submittedName>
        <fullName evidence="9">Nuclear body protein SP140-like protein isoform X1</fullName>
    </submittedName>
</protein>
<dbReference type="AlphaFoldDB" id="A0AAD3MVC1"/>
<evidence type="ECO:0000256" key="3">
    <source>
        <dbReference type="ARBA" id="ARBA00022833"/>
    </source>
</evidence>
<dbReference type="InterPro" id="IPR001965">
    <property type="entry name" value="Znf_PHD"/>
</dbReference>
<dbReference type="InterPro" id="IPR036427">
    <property type="entry name" value="Bromodomain-like_sf"/>
</dbReference>
<dbReference type="GO" id="GO:0005634">
    <property type="term" value="C:nucleus"/>
    <property type="evidence" value="ECO:0007669"/>
    <property type="project" value="TreeGrafter"/>
</dbReference>
<keyword evidence="3" id="KW-0862">Zinc</keyword>
<accession>A0AAD3MVC1</accession>
<proteinExistence type="predicted"/>
<dbReference type="EMBL" id="BRZM01000041">
    <property type="protein sequence ID" value="GLD60517.1"/>
    <property type="molecule type" value="Genomic_DNA"/>
</dbReference>
<name>A0AAD3MVC1_LATJO</name>
<dbReference type="InterPro" id="IPR019787">
    <property type="entry name" value="Znf_PHD-finger"/>
</dbReference>
<organism evidence="9 10">
    <name type="scientific">Lates japonicus</name>
    <name type="common">Japanese lates</name>
    <dbReference type="NCBI Taxonomy" id="270547"/>
    <lineage>
        <taxon>Eukaryota</taxon>
        <taxon>Metazoa</taxon>
        <taxon>Chordata</taxon>
        <taxon>Craniata</taxon>
        <taxon>Vertebrata</taxon>
        <taxon>Euteleostomi</taxon>
        <taxon>Actinopterygii</taxon>
        <taxon>Neopterygii</taxon>
        <taxon>Teleostei</taxon>
        <taxon>Neoteleostei</taxon>
        <taxon>Acanthomorphata</taxon>
        <taxon>Carangaria</taxon>
        <taxon>Carangaria incertae sedis</taxon>
        <taxon>Centropomidae</taxon>
        <taxon>Lates</taxon>
    </lineage>
</organism>
<dbReference type="SMART" id="SM00297">
    <property type="entry name" value="BROMO"/>
    <property type="match status" value="1"/>
</dbReference>
<dbReference type="SUPFAM" id="SSF57903">
    <property type="entry name" value="FYVE/PHD zinc finger"/>
    <property type="match status" value="1"/>
</dbReference>
<dbReference type="PROSITE" id="PS50014">
    <property type="entry name" value="BROMODOMAIN_2"/>
    <property type="match status" value="1"/>
</dbReference>
<dbReference type="Pfam" id="PF00628">
    <property type="entry name" value="PHD"/>
    <property type="match status" value="1"/>
</dbReference>
<dbReference type="PROSITE" id="PS50016">
    <property type="entry name" value="ZF_PHD_2"/>
    <property type="match status" value="1"/>
</dbReference>
<evidence type="ECO:0000256" key="2">
    <source>
        <dbReference type="ARBA" id="ARBA00022771"/>
    </source>
</evidence>
<gene>
    <name evidence="9" type="ORF">AKAME5_001240700</name>
</gene>
<evidence type="ECO:0000313" key="10">
    <source>
        <dbReference type="Proteomes" id="UP001279410"/>
    </source>
</evidence>
<evidence type="ECO:0000313" key="9">
    <source>
        <dbReference type="EMBL" id="GLD60517.1"/>
    </source>
</evidence>
<dbReference type="Proteomes" id="UP001279410">
    <property type="component" value="Unassembled WGS sequence"/>
</dbReference>
<dbReference type="PRINTS" id="PR00503">
    <property type="entry name" value="BROMODOMAIN"/>
</dbReference>
<dbReference type="InterPro" id="IPR019786">
    <property type="entry name" value="Zinc_finger_PHD-type_CS"/>
</dbReference>
<comment type="caution">
    <text evidence="9">The sequence shown here is derived from an EMBL/GenBank/DDBJ whole genome shotgun (WGS) entry which is preliminary data.</text>
</comment>
<dbReference type="SMART" id="SM00249">
    <property type="entry name" value="PHD"/>
    <property type="match status" value="1"/>
</dbReference>
<evidence type="ECO:0000259" key="8">
    <source>
        <dbReference type="PROSITE" id="PS50016"/>
    </source>
</evidence>
<dbReference type="Pfam" id="PF00439">
    <property type="entry name" value="Bromodomain"/>
    <property type="match status" value="1"/>
</dbReference>
<evidence type="ECO:0000256" key="4">
    <source>
        <dbReference type="ARBA" id="ARBA00023117"/>
    </source>
</evidence>
<dbReference type="InterPro" id="IPR001487">
    <property type="entry name" value="Bromodomain"/>
</dbReference>
<sequence>MCCTSWQENEKNDDECYICKSEDGELVMCDDCPRSFHQKCHLPHVDDAILKDDRQWMCTFCVYQTTQECRCNDEVEMETAVSRQISQHMLECQYLLLCLCRADEKRTFASDPCLSLDRYSTVIQTPMWLGNIADKLQEKEYQTVGEFVSDVQLIFTNCASYNRDNPEFLAMGDRLKELFNSEFKKVFNIREQSDNLILTDEPSILAPLQQCCRIRRSTLLCLRLLSLPSFRLSDIMRESLAQDPLAGVAPLLSEPHLSALDRRLGTVLRVVQTCQEQNSDVIYNDLEGYNDTTA</sequence>
<dbReference type="GO" id="GO:0000981">
    <property type="term" value="F:DNA-binding transcription factor activity, RNA polymerase II-specific"/>
    <property type="evidence" value="ECO:0007669"/>
    <property type="project" value="TreeGrafter"/>
</dbReference>
<evidence type="ECO:0000256" key="1">
    <source>
        <dbReference type="ARBA" id="ARBA00022723"/>
    </source>
</evidence>
<dbReference type="PANTHER" id="PTHR46386">
    <property type="entry name" value="NUCLEAR BODY PROTEIN SP140"/>
    <property type="match status" value="1"/>
</dbReference>
<keyword evidence="10" id="KW-1185">Reference proteome</keyword>
<reference evidence="9" key="1">
    <citation type="submission" date="2022-08" db="EMBL/GenBank/DDBJ databases">
        <title>Genome sequencing of akame (Lates japonicus).</title>
        <authorList>
            <person name="Hashiguchi Y."/>
            <person name="Takahashi H."/>
        </authorList>
    </citation>
    <scope>NUCLEOTIDE SEQUENCE</scope>
    <source>
        <strain evidence="9">Kochi</strain>
    </source>
</reference>
<dbReference type="CDD" id="cd04369">
    <property type="entry name" value="Bromodomain"/>
    <property type="match status" value="1"/>
</dbReference>
<dbReference type="PROSITE" id="PS01359">
    <property type="entry name" value="ZF_PHD_1"/>
    <property type="match status" value="1"/>
</dbReference>
<dbReference type="PANTHER" id="PTHR46386:SF1">
    <property type="entry name" value="NUCLEAR BODY PROTEIN SP140-LIKE PROTEIN"/>
    <property type="match status" value="1"/>
</dbReference>
<dbReference type="InterPro" id="IPR009581">
    <property type="entry name" value="FAM20_C"/>
</dbReference>
<dbReference type="Gene3D" id="1.20.920.10">
    <property type="entry name" value="Bromodomain-like"/>
    <property type="match status" value="1"/>
</dbReference>
<dbReference type="SUPFAM" id="SSF47370">
    <property type="entry name" value="Bromodomain"/>
    <property type="match status" value="1"/>
</dbReference>
<dbReference type="Pfam" id="PF06702">
    <property type="entry name" value="Fam20C"/>
    <property type="match status" value="1"/>
</dbReference>
<dbReference type="InterPro" id="IPR013083">
    <property type="entry name" value="Znf_RING/FYVE/PHD"/>
</dbReference>
<dbReference type="Gene3D" id="3.30.40.10">
    <property type="entry name" value="Zinc/RING finger domain, C3HC4 (zinc finger)"/>
    <property type="match status" value="1"/>
</dbReference>
<keyword evidence="4 5" id="KW-0103">Bromodomain</keyword>
<feature type="domain" description="Bromo" evidence="7">
    <location>
        <begin position="119"/>
        <end position="169"/>
    </location>
</feature>
<dbReference type="InterPro" id="IPR043563">
    <property type="entry name" value="Sp110/Sp140/Sp140L-like"/>
</dbReference>
<evidence type="ECO:0000259" key="7">
    <source>
        <dbReference type="PROSITE" id="PS50014"/>
    </source>
</evidence>
<feature type="domain" description="PHD-type" evidence="8">
    <location>
        <begin position="13"/>
        <end position="64"/>
    </location>
</feature>
<evidence type="ECO:0000256" key="5">
    <source>
        <dbReference type="PROSITE-ProRule" id="PRU00035"/>
    </source>
</evidence>
<keyword evidence="1" id="KW-0479">Metal-binding</keyword>